<dbReference type="GO" id="GO:0042602">
    <property type="term" value="F:riboflavin reductase (NADPH) activity"/>
    <property type="evidence" value="ECO:0007669"/>
    <property type="project" value="TreeGrafter"/>
</dbReference>
<gene>
    <name evidence="2" type="ORF">A7J15_11205</name>
</gene>
<organism evidence="2 3">
    <name type="scientific">Microbacterium sediminis</name>
    <dbReference type="NCBI Taxonomy" id="904291"/>
    <lineage>
        <taxon>Bacteria</taxon>
        <taxon>Bacillati</taxon>
        <taxon>Actinomycetota</taxon>
        <taxon>Actinomycetes</taxon>
        <taxon>Micrococcales</taxon>
        <taxon>Microbacteriaceae</taxon>
        <taxon>Microbacterium</taxon>
    </lineage>
</organism>
<dbReference type="Pfam" id="PF01613">
    <property type="entry name" value="Flavin_Reduct"/>
    <property type="match status" value="1"/>
</dbReference>
<evidence type="ECO:0000313" key="2">
    <source>
        <dbReference type="EMBL" id="OCG76544.1"/>
    </source>
</evidence>
<accession>A0A1B9NIZ4</accession>
<proteinExistence type="predicted"/>
<reference evidence="2 3" key="1">
    <citation type="submission" date="2016-05" db="EMBL/GenBank/DDBJ databases">
        <authorList>
            <person name="Lavstsen T."/>
            <person name="Jespersen J.S."/>
        </authorList>
    </citation>
    <scope>NUCLEOTIDE SEQUENCE [LARGE SCALE GENOMIC DNA]</scope>
    <source>
        <strain evidence="2 3">YLB-01</strain>
    </source>
</reference>
<dbReference type="STRING" id="904291.A7J15_11205"/>
<dbReference type="GO" id="GO:0006208">
    <property type="term" value="P:pyrimidine nucleobase catabolic process"/>
    <property type="evidence" value="ECO:0007669"/>
    <property type="project" value="TreeGrafter"/>
</dbReference>
<dbReference type="InterPro" id="IPR050268">
    <property type="entry name" value="NADH-dep_flavin_reductase"/>
</dbReference>
<protein>
    <submittedName>
        <fullName evidence="2">Flavin oxidoreductase</fullName>
    </submittedName>
</protein>
<dbReference type="InterPro" id="IPR012349">
    <property type="entry name" value="Split_barrel_FMN-bd"/>
</dbReference>
<dbReference type="Proteomes" id="UP000093355">
    <property type="component" value="Unassembled WGS sequence"/>
</dbReference>
<name>A0A1B9NIZ4_9MICO</name>
<keyword evidence="3" id="KW-1185">Reference proteome</keyword>
<dbReference type="Gene3D" id="2.30.110.10">
    <property type="entry name" value="Electron Transport, Fmn-binding Protein, Chain A"/>
    <property type="match status" value="1"/>
</dbReference>
<dbReference type="SMART" id="SM00903">
    <property type="entry name" value="Flavin_Reduct"/>
    <property type="match status" value="1"/>
</dbReference>
<dbReference type="PANTHER" id="PTHR30466:SF1">
    <property type="entry name" value="FMN REDUCTASE (NADH) RUTF"/>
    <property type="match status" value="1"/>
</dbReference>
<sequence>MSVELGDRFKAVFREHPAAVTLLTALTPRGPVGLTASSLASVAADPPAVSFSVTRATGSAGGILAAPELSIHLLGAQHAATALAFSRSGEERFTAAQGWEWDAEGRPVLPDARARLRCRIIDTLRVADSSLVVAEVLDIVIGPPAPPLVYRDRTFHAFDVAAGVLDPTQPQHR</sequence>
<dbReference type="OrthoDB" id="8901155at2"/>
<dbReference type="GO" id="GO:0010181">
    <property type="term" value="F:FMN binding"/>
    <property type="evidence" value="ECO:0007669"/>
    <property type="project" value="InterPro"/>
</dbReference>
<dbReference type="InterPro" id="IPR002563">
    <property type="entry name" value="Flavin_Rdtase-like_dom"/>
</dbReference>
<keyword evidence="1" id="KW-0560">Oxidoreductase</keyword>
<dbReference type="AlphaFoldDB" id="A0A1B9NIZ4"/>
<dbReference type="RefSeq" id="WP_067027993.1">
    <property type="nucleotide sequence ID" value="NZ_CP038256.1"/>
</dbReference>
<evidence type="ECO:0000256" key="1">
    <source>
        <dbReference type="ARBA" id="ARBA00023002"/>
    </source>
</evidence>
<evidence type="ECO:0000313" key="3">
    <source>
        <dbReference type="Proteomes" id="UP000093355"/>
    </source>
</evidence>
<comment type="caution">
    <text evidence="2">The sequence shown here is derived from an EMBL/GenBank/DDBJ whole genome shotgun (WGS) entry which is preliminary data.</text>
</comment>
<dbReference type="EMBL" id="LXMD01000001">
    <property type="protein sequence ID" value="OCG76544.1"/>
    <property type="molecule type" value="Genomic_DNA"/>
</dbReference>
<dbReference type="PANTHER" id="PTHR30466">
    <property type="entry name" value="FLAVIN REDUCTASE"/>
    <property type="match status" value="1"/>
</dbReference>
<dbReference type="SUPFAM" id="SSF50475">
    <property type="entry name" value="FMN-binding split barrel"/>
    <property type="match status" value="1"/>
</dbReference>